<organism evidence="2 3">
    <name type="scientific">Tahibacter harae</name>
    <dbReference type="NCBI Taxonomy" id="2963937"/>
    <lineage>
        <taxon>Bacteria</taxon>
        <taxon>Pseudomonadati</taxon>
        <taxon>Pseudomonadota</taxon>
        <taxon>Gammaproteobacteria</taxon>
        <taxon>Lysobacterales</taxon>
        <taxon>Rhodanobacteraceae</taxon>
        <taxon>Tahibacter</taxon>
    </lineage>
</organism>
<proteinExistence type="predicted"/>
<gene>
    <name evidence="2" type="ORF">NM961_13445</name>
</gene>
<feature type="signal peptide" evidence="1">
    <location>
        <begin position="1"/>
        <end position="22"/>
    </location>
</feature>
<dbReference type="Proteomes" id="UP001165498">
    <property type="component" value="Unassembled WGS sequence"/>
</dbReference>
<accession>A0ABT1QTX4</accession>
<sequence length="651" mass="66987">MRKIHGLPAALLLAMTAPAAFAAGEDFWSDAAAQRPAADAPPAREFRALTLDAGALQRFLDGAARQGEALALPRPQGGFNEFVLSDSGVMPPQLAAKYPQIRSYVGVAADGTQARIDVSPLGLQAMVFAGDGVWMVQPQGRDRAEYMSFARGQLQAGKDFRCGVHGRPAPGRVDAALRAVPAPMTVTGAVKRNYVAAVAANSAYVAAISPSGGATVATGLAGVVATMNRVNQVYEQDFSIHMTLYANNDQLIYPSAGTDPYPNDDTAVDMNTSHLNTTIGVGSYDIGHVLTTGSGGVAGLGVVCQDSWKGDGTTGSGNPTGDAFWIDYVAHEMGHQFGGDHTFNSTTSFCSGNRNGATAFEPGSGSTVMAYAGICGAADLQSNSDPYFTASSLSEIHTYTAGDGAGCAGNTANPNAAPVIAPLSNFIIPARTPFVLTGSATTASGGTLSYAWEQNDTGATNNNLANDPGTGPIIRSLTPAATGVRVIPRLSNLLAGTTLKGEILPTTNRTLHFRLTVRDNVPGGGTSSSADMSVQSVATGSAFKVNAPNTAVNWAGLSSQNVTWDVAGTNAAPISCSQVGIDLSSDGGLTFPQNLGTFPNTGSASITVPNTATTHARLRVSCIGNIFFNVSAPDFTITPGSDAIFDDSFEL</sequence>
<dbReference type="Gene3D" id="2.60.40.10">
    <property type="entry name" value="Immunoglobulins"/>
    <property type="match status" value="1"/>
</dbReference>
<dbReference type="Gene3D" id="3.40.390.10">
    <property type="entry name" value="Collagenase (Catalytic Domain)"/>
    <property type="match status" value="1"/>
</dbReference>
<dbReference type="InterPro" id="IPR013783">
    <property type="entry name" value="Ig-like_fold"/>
</dbReference>
<keyword evidence="1" id="KW-0732">Signal</keyword>
<dbReference type="EMBL" id="JANFQO010000011">
    <property type="protein sequence ID" value="MCQ4165719.1"/>
    <property type="molecule type" value="Genomic_DNA"/>
</dbReference>
<reference evidence="2" key="1">
    <citation type="submission" date="2022-07" db="EMBL/GenBank/DDBJ databases">
        <title>Tahibacter sp., a new gammaproteobacterium isolated from the silt sample collected at pig farm.</title>
        <authorList>
            <person name="Chen H."/>
        </authorList>
    </citation>
    <scope>NUCLEOTIDE SEQUENCE</scope>
    <source>
        <strain evidence="2">P2K</strain>
    </source>
</reference>
<dbReference type="RefSeq" id="WP_255914909.1">
    <property type="nucleotide sequence ID" value="NZ_JANFQO010000011.1"/>
</dbReference>
<evidence type="ECO:0000256" key="1">
    <source>
        <dbReference type="SAM" id="SignalP"/>
    </source>
</evidence>
<comment type="caution">
    <text evidence="2">The sequence shown here is derived from an EMBL/GenBank/DDBJ whole genome shotgun (WGS) entry which is preliminary data.</text>
</comment>
<dbReference type="Pfam" id="PF13574">
    <property type="entry name" value="Reprolysin_2"/>
    <property type="match status" value="1"/>
</dbReference>
<name>A0ABT1QTX4_9GAMM</name>
<evidence type="ECO:0000313" key="2">
    <source>
        <dbReference type="EMBL" id="MCQ4165719.1"/>
    </source>
</evidence>
<keyword evidence="3" id="KW-1185">Reference proteome</keyword>
<dbReference type="SUPFAM" id="SSF55486">
    <property type="entry name" value="Metalloproteases ('zincins'), catalytic domain"/>
    <property type="match status" value="1"/>
</dbReference>
<evidence type="ECO:0000313" key="3">
    <source>
        <dbReference type="Proteomes" id="UP001165498"/>
    </source>
</evidence>
<feature type="chain" id="PRO_5047293476" evidence="1">
    <location>
        <begin position="23"/>
        <end position="651"/>
    </location>
</feature>
<protein>
    <submittedName>
        <fullName evidence="2">M12 family metallo-peptidase</fullName>
    </submittedName>
</protein>
<dbReference type="InterPro" id="IPR024079">
    <property type="entry name" value="MetalloPept_cat_dom_sf"/>
</dbReference>